<dbReference type="InterPro" id="IPR011989">
    <property type="entry name" value="ARM-like"/>
</dbReference>
<keyword evidence="3" id="KW-0677">Repeat</keyword>
<dbReference type="GO" id="GO:0031145">
    <property type="term" value="P:anaphase-promoting complex-dependent catabolic process"/>
    <property type="evidence" value="ECO:0007669"/>
    <property type="project" value="TreeGrafter"/>
</dbReference>
<dbReference type="Gene3D" id="1.25.10.10">
    <property type="entry name" value="Leucine-rich Repeat Variant"/>
    <property type="match status" value="2"/>
</dbReference>
<evidence type="ECO:0000256" key="5">
    <source>
        <dbReference type="ARBA" id="ARBA00023306"/>
    </source>
</evidence>
<feature type="transmembrane region" description="Helical" evidence="7">
    <location>
        <begin position="1246"/>
        <end position="1269"/>
    </location>
</feature>
<dbReference type="Proteomes" id="UP001300502">
    <property type="component" value="Unassembled WGS sequence"/>
</dbReference>
<proteinExistence type="inferred from homology"/>
<evidence type="ECO:0000256" key="2">
    <source>
        <dbReference type="ARBA" id="ARBA00022618"/>
    </source>
</evidence>
<evidence type="ECO:0000256" key="6">
    <source>
        <dbReference type="SAM" id="MobiDB-lite"/>
    </source>
</evidence>
<feature type="compositionally biased region" description="Low complexity" evidence="6">
    <location>
        <begin position="526"/>
        <end position="537"/>
    </location>
</feature>
<dbReference type="PANTHER" id="PTHR12827:SF3">
    <property type="entry name" value="ANAPHASE-PROMOTING COMPLEX SUBUNIT 1"/>
    <property type="match status" value="1"/>
</dbReference>
<dbReference type="GO" id="GO:0070979">
    <property type="term" value="P:protein K11-linked ubiquitination"/>
    <property type="evidence" value="ECO:0007669"/>
    <property type="project" value="TreeGrafter"/>
</dbReference>
<feature type="domain" description="Anaphase-promoting complex subunit 1 C-terminal" evidence="8">
    <location>
        <begin position="1569"/>
        <end position="1721"/>
    </location>
</feature>
<dbReference type="InterPro" id="IPR024990">
    <property type="entry name" value="Apc1"/>
</dbReference>
<dbReference type="Pfam" id="PF18122">
    <property type="entry name" value="APC1_C"/>
    <property type="match status" value="1"/>
</dbReference>
<keyword evidence="4" id="KW-0498">Mitosis</keyword>
<evidence type="ECO:0008006" key="12">
    <source>
        <dbReference type="Google" id="ProtNLM"/>
    </source>
</evidence>
<name>A0AAV9IJX8_9RHOD</name>
<comment type="similarity">
    <text evidence="1">Belongs to the APC1 family.</text>
</comment>
<evidence type="ECO:0000256" key="1">
    <source>
        <dbReference type="ARBA" id="ARBA00010547"/>
    </source>
</evidence>
<dbReference type="GO" id="GO:0005680">
    <property type="term" value="C:anaphase-promoting complex"/>
    <property type="evidence" value="ECO:0007669"/>
    <property type="project" value="InterPro"/>
</dbReference>
<keyword evidence="7" id="KW-1133">Transmembrane helix</keyword>
<dbReference type="GO" id="GO:0051301">
    <property type="term" value="P:cell division"/>
    <property type="evidence" value="ECO:0007669"/>
    <property type="project" value="UniProtKB-KW"/>
</dbReference>
<organism evidence="10 11">
    <name type="scientific">Galdieria yellowstonensis</name>
    <dbReference type="NCBI Taxonomy" id="3028027"/>
    <lineage>
        <taxon>Eukaryota</taxon>
        <taxon>Rhodophyta</taxon>
        <taxon>Bangiophyceae</taxon>
        <taxon>Galdieriales</taxon>
        <taxon>Galdieriaceae</taxon>
        <taxon>Galdieria</taxon>
    </lineage>
</organism>
<accession>A0AAV9IJX8</accession>
<feature type="domain" description="Anaphase-promoting complex subunit 1 beta-sandwich" evidence="9">
    <location>
        <begin position="1415"/>
        <end position="1480"/>
    </location>
</feature>
<dbReference type="Pfam" id="PF21282">
    <property type="entry name" value="APC1_3rd"/>
    <property type="match status" value="1"/>
</dbReference>
<evidence type="ECO:0000259" key="8">
    <source>
        <dbReference type="Pfam" id="PF18122"/>
    </source>
</evidence>
<comment type="caution">
    <text evidence="10">The sequence shown here is derived from an EMBL/GenBank/DDBJ whole genome shotgun (WGS) entry which is preliminary data.</text>
</comment>
<evidence type="ECO:0000256" key="4">
    <source>
        <dbReference type="ARBA" id="ARBA00022776"/>
    </source>
</evidence>
<evidence type="ECO:0000259" key="9">
    <source>
        <dbReference type="Pfam" id="PF21282"/>
    </source>
</evidence>
<evidence type="ECO:0000313" key="11">
    <source>
        <dbReference type="Proteomes" id="UP001300502"/>
    </source>
</evidence>
<feature type="transmembrane region" description="Helical" evidence="7">
    <location>
        <begin position="1362"/>
        <end position="1390"/>
    </location>
</feature>
<feature type="transmembrane region" description="Helical" evidence="7">
    <location>
        <begin position="1289"/>
        <end position="1318"/>
    </location>
</feature>
<feature type="region of interest" description="Disordered" evidence="6">
    <location>
        <begin position="515"/>
        <end position="537"/>
    </location>
</feature>
<keyword evidence="7" id="KW-0812">Transmembrane</keyword>
<gene>
    <name evidence="10" type="ORF">GAYE_SCF40G5443</name>
</gene>
<evidence type="ECO:0000256" key="3">
    <source>
        <dbReference type="ARBA" id="ARBA00022737"/>
    </source>
</evidence>
<evidence type="ECO:0000313" key="10">
    <source>
        <dbReference type="EMBL" id="KAK4527521.1"/>
    </source>
</evidence>
<reference evidence="10 11" key="1">
    <citation type="submission" date="2022-07" db="EMBL/GenBank/DDBJ databases">
        <title>Genome-wide signatures of adaptation to extreme environments.</title>
        <authorList>
            <person name="Cho C.H."/>
            <person name="Yoon H.S."/>
        </authorList>
    </citation>
    <scope>NUCLEOTIDE SEQUENCE [LARGE SCALE GENOMIC DNA]</scope>
    <source>
        <strain evidence="10 11">108.79 E11</strain>
    </source>
</reference>
<dbReference type="GO" id="GO:0007091">
    <property type="term" value="P:metaphase/anaphase transition of mitotic cell cycle"/>
    <property type="evidence" value="ECO:0007669"/>
    <property type="project" value="TreeGrafter"/>
</dbReference>
<dbReference type="GO" id="GO:0060090">
    <property type="term" value="F:molecular adaptor activity"/>
    <property type="evidence" value="ECO:0007669"/>
    <property type="project" value="TreeGrafter"/>
</dbReference>
<sequence length="1767" mass="202560">MSSVSIPTRTISNYSRFLPKPSENTCSVYDTEENELVTTKNGKNISIVWKVGGFTKRKFSFQGDHHCSLPLLFTDGTCNYVAIGTWNRLIIFDELGNESFWPLDTFISSTRDVCIALWDLSWAIILSWTPNNKYDEVVYLLFHKKQKRLYLLSGIHRGEHIVYCCSDLPLLVTWDEVLDTLSLLVCNETKIPDNNEDSKHSVFVDRLDQIFQATPKELCCFHDELGQLYLAILDQYSYLYFLQVPGASWSRKKQNHLQLETLQWMLMKKAEDFTSIQSLIISRDEFYDLLCQDKMGTCHVYVGCQWILQFQIFSVDVESSLSIRLLWSTGAKNDKEEEETCTSAKQNSLKCFKDPVAFGITLEYHSTTYRILLDCFRPHTQPTKDMLICAFAALKPEWACVLRSLWIFHKFQLYDCISVSLDHCLEWKSLELSLDVLKKYVRGHSLVQGGSQNTCLNPTLLSSLLMQLSSSIKGNNITKQQLPFASSCDDYSLTNYLTSKYSLFYETWQIPFPSETNKNHDDDDNNNNNNNNSFHSSSFEALENRPHQGRATFRDDSAGETLLYSLANVFHLLYECYKTFVTKMNHLELIARQVRDLISLLGLSAWMEHYDGDWLTLTGNLRNCSSSSSSYCCCCILDALSSAMVGSFQDLTVLKKNIQNFSFRGIYNPLQRLETICHIMESIFLPNDSSRKNMLSLVVEMRDMLPSLPSSIAIPIYDALESFYSHEDDDIGSNLQHWDNASSWLLLLRMETKEWNQISQPQMESMEDELIVDFDSSNYVSGMEMNDPWIDMRFAADRRIIEVRNLLDSASPITLDSMDLKTLYDATTLSANKLLAMLLKNLGVCIGRGAFALGTCVSVDPTESIVIPKICLAAKAPSDSLPLIKLDTSVVSSHYFDWPRFHNGVAASLRLFKVQEPSDISPEITMLLSRSWIVSNRPSKPCASHAGVLFGLGLTGQLPVLQTTDWYGYLVGRDELTCVGLILGVACSARGSLDNSATKMLCIHIRHFNPLSFSQPDWEVPVSVQSAACLGLGILYRSSCHRLMVEGLYAEMTRKMEPDIPLGERQGFCLAAGFGLGFVCLGMGRKSTALQDLHLEEKLYACIYGKTTMTTNVKGISQNIHSDTFPNIMLEEYPNRDVSTPAALMALCLMYLQTNDTSVANMLTIPETYFELESIRPDHLYLFVLCRQMILWDSIYATPRYLTSLLPDIIWKQFCQECSEEPSIDSLLDTLLEQLRENRDPNTSDNVLVVGTIMILLAGAMSVGLRYAGTYDAQAYHLIHRLFLGLEKIIPTSISIYLGLLPLSMSLIMAGTGHLHLLRLLRRIHRHIHRHYSSSDPTNQHHHHNNNNAYAHYMMNSMAIGFLFLGGGSCSFQTNSFAIACLLCALYPIFPVSPTDNQYHLQAFRHLYTLATENRLLTTRDIRTNKPCFVPLEITLKENKDYYSSIWRWMSPCLLPDWRMVERIQVRGPRYIPMTLYEHNHSNPKNSCMKIENGRRVALVRRRMGQLDYDKDPKGNRGLLSRAISWKGQGEMMTRLFHSLPGNKSIPWEQNQAVDIREEIAMESLVEYPSLSGFLEYFCNSTDNPRIYDAILFQVLASDKPEALPLYLEMMNICNSMEKWSCLSMKHFHLVSRYFHYRPFFYKKQSPNRIQQHEEDDILPIIEPSFVEMCFHRVKQQLESKPLDWSRWFSEMTRQEEETTQTNEIVQNKWLSMYIQLLQIPPISILGHTNIFSQDWSSLLSVPSRYQQSIPLLWRYCKSQWNTKQHE</sequence>
<keyword evidence="5" id="KW-0131">Cell cycle</keyword>
<dbReference type="EMBL" id="JANCYU010000052">
    <property type="protein sequence ID" value="KAK4527521.1"/>
    <property type="molecule type" value="Genomic_DNA"/>
</dbReference>
<dbReference type="InterPro" id="IPR041221">
    <property type="entry name" value="APC1_C"/>
</dbReference>
<keyword evidence="7" id="KW-0472">Membrane</keyword>
<keyword evidence="11" id="KW-1185">Reference proteome</keyword>
<keyword evidence="2" id="KW-0132">Cell division</keyword>
<dbReference type="InterPro" id="IPR048971">
    <property type="entry name" value="Apc1_3rd"/>
</dbReference>
<protein>
    <recommendedName>
        <fullName evidence="12">Anaphase-promoting complex subunit 1</fullName>
    </recommendedName>
</protein>
<feature type="transmembrane region" description="Helical" evidence="7">
    <location>
        <begin position="1065"/>
        <end position="1084"/>
    </location>
</feature>
<dbReference type="PANTHER" id="PTHR12827">
    <property type="entry name" value="MEIOTIC CHECKPOINT REGULATOR TSG24 FAMILY MEMBER"/>
    <property type="match status" value="1"/>
</dbReference>
<evidence type="ECO:0000256" key="7">
    <source>
        <dbReference type="SAM" id="Phobius"/>
    </source>
</evidence>